<sequence>MQIPPDLAEQLADLDRELRALRDREEIRQVLDSYAFLLDTARWRDVAEAVFTEDAVDHHSPAMGAEPRGRAEIADFLDRTMRGFAGSQHLMGNSRVDVDGDTAHSRTYAVCAHWRTDGPGPADLTVAVAYDDTWQRTPEGWRISERWVHTFGPNALVSGTRDPALPRLGSDLYGARDR</sequence>
<dbReference type="SUPFAM" id="SSF54427">
    <property type="entry name" value="NTF2-like"/>
    <property type="match status" value="1"/>
</dbReference>
<dbReference type="InterPro" id="IPR032710">
    <property type="entry name" value="NTF2-like_dom_sf"/>
</dbReference>
<dbReference type="Gene3D" id="3.10.450.50">
    <property type="match status" value="1"/>
</dbReference>
<evidence type="ECO:0000313" key="3">
    <source>
        <dbReference type="Proteomes" id="UP000470470"/>
    </source>
</evidence>
<dbReference type="EMBL" id="JAAGWK010000022">
    <property type="protein sequence ID" value="NEL55410.1"/>
    <property type="molecule type" value="Genomic_DNA"/>
</dbReference>
<evidence type="ECO:0000313" key="2">
    <source>
        <dbReference type="EMBL" id="NEL55410.1"/>
    </source>
</evidence>
<dbReference type="CDD" id="cd00531">
    <property type="entry name" value="NTF2_like"/>
    <property type="match status" value="1"/>
</dbReference>
<organism evidence="2 3">
    <name type="scientific">Goekera deserti</name>
    <dbReference type="NCBI Taxonomy" id="2497753"/>
    <lineage>
        <taxon>Bacteria</taxon>
        <taxon>Bacillati</taxon>
        <taxon>Actinomycetota</taxon>
        <taxon>Actinomycetes</taxon>
        <taxon>Geodermatophilales</taxon>
        <taxon>Geodermatophilaceae</taxon>
        <taxon>Goekera</taxon>
    </lineage>
</organism>
<dbReference type="InterPro" id="IPR037401">
    <property type="entry name" value="SnoaL-like"/>
</dbReference>
<feature type="domain" description="SnoaL-like" evidence="1">
    <location>
        <begin position="20"/>
        <end position="146"/>
    </location>
</feature>
<dbReference type="AlphaFoldDB" id="A0A7K3WI69"/>
<gene>
    <name evidence="2" type="ORF">G1H19_15585</name>
</gene>
<dbReference type="RefSeq" id="WP_152727350.1">
    <property type="nucleotide sequence ID" value="NZ_JAABOZ010000001.1"/>
</dbReference>
<name>A0A7K3WI69_9ACTN</name>
<protein>
    <submittedName>
        <fullName evidence="2">Nuclear transport factor 2 family protein</fullName>
    </submittedName>
</protein>
<reference evidence="2 3" key="1">
    <citation type="submission" date="2020-02" db="EMBL/GenBank/DDBJ databases">
        <title>The whole genome sequence of CPCC 205119.</title>
        <authorList>
            <person name="Jiang Z."/>
        </authorList>
    </citation>
    <scope>NUCLEOTIDE SEQUENCE [LARGE SCALE GENOMIC DNA]</scope>
    <source>
        <strain evidence="2 3">CPCC 205119</strain>
    </source>
</reference>
<dbReference type="Proteomes" id="UP000470470">
    <property type="component" value="Unassembled WGS sequence"/>
</dbReference>
<proteinExistence type="predicted"/>
<comment type="caution">
    <text evidence="2">The sequence shown here is derived from an EMBL/GenBank/DDBJ whole genome shotgun (WGS) entry which is preliminary data.</text>
</comment>
<keyword evidence="3" id="KW-1185">Reference proteome</keyword>
<evidence type="ECO:0000259" key="1">
    <source>
        <dbReference type="Pfam" id="PF13577"/>
    </source>
</evidence>
<dbReference type="Pfam" id="PF13577">
    <property type="entry name" value="SnoaL_4"/>
    <property type="match status" value="1"/>
</dbReference>
<accession>A0A7K3WI69</accession>